<dbReference type="AlphaFoldDB" id="A0A0E9XFA2"/>
<name>A0A0E9XFA2_ANGAN</name>
<organism evidence="1">
    <name type="scientific">Anguilla anguilla</name>
    <name type="common">European freshwater eel</name>
    <name type="synonym">Muraena anguilla</name>
    <dbReference type="NCBI Taxonomy" id="7936"/>
    <lineage>
        <taxon>Eukaryota</taxon>
        <taxon>Metazoa</taxon>
        <taxon>Chordata</taxon>
        <taxon>Craniata</taxon>
        <taxon>Vertebrata</taxon>
        <taxon>Euteleostomi</taxon>
        <taxon>Actinopterygii</taxon>
        <taxon>Neopterygii</taxon>
        <taxon>Teleostei</taxon>
        <taxon>Anguilliformes</taxon>
        <taxon>Anguillidae</taxon>
        <taxon>Anguilla</taxon>
    </lineage>
</organism>
<evidence type="ECO:0000313" key="1">
    <source>
        <dbReference type="EMBL" id="JAI00349.1"/>
    </source>
</evidence>
<reference evidence="1" key="2">
    <citation type="journal article" date="2015" name="Fish Shellfish Immunol.">
        <title>Early steps in the European eel (Anguilla anguilla)-Vibrio vulnificus interaction in the gills: Role of the RtxA13 toxin.</title>
        <authorList>
            <person name="Callol A."/>
            <person name="Pajuelo D."/>
            <person name="Ebbesson L."/>
            <person name="Teles M."/>
            <person name="MacKenzie S."/>
            <person name="Amaro C."/>
        </authorList>
    </citation>
    <scope>NUCLEOTIDE SEQUENCE</scope>
</reference>
<reference evidence="1" key="1">
    <citation type="submission" date="2014-11" db="EMBL/GenBank/DDBJ databases">
        <authorList>
            <person name="Amaro Gonzalez C."/>
        </authorList>
    </citation>
    <scope>NUCLEOTIDE SEQUENCE</scope>
</reference>
<sequence>MFSTPNDFASKKSQKALELQARLLDTRTVIVNVKHGSVFN</sequence>
<protein>
    <submittedName>
        <fullName evidence="1">Uncharacterized protein</fullName>
    </submittedName>
</protein>
<dbReference type="EMBL" id="GBXM01008229">
    <property type="protein sequence ID" value="JAI00349.1"/>
    <property type="molecule type" value="Transcribed_RNA"/>
</dbReference>
<proteinExistence type="predicted"/>
<accession>A0A0E9XFA2</accession>